<evidence type="ECO:0000313" key="9">
    <source>
        <dbReference type="EMBL" id="SFK81825.1"/>
    </source>
</evidence>
<feature type="transmembrane region" description="Helical" evidence="8">
    <location>
        <begin position="24"/>
        <end position="44"/>
    </location>
</feature>
<evidence type="ECO:0000256" key="4">
    <source>
        <dbReference type="ARBA" id="ARBA00022475"/>
    </source>
</evidence>
<evidence type="ECO:0000256" key="2">
    <source>
        <dbReference type="ARBA" id="ARBA00007935"/>
    </source>
</evidence>
<dbReference type="InterPro" id="IPR000522">
    <property type="entry name" value="ABC_transptr_permease_BtuC"/>
</dbReference>
<comment type="similarity">
    <text evidence="2">Belongs to the binding-protein-dependent transport system permease family. FecCD subfamily.</text>
</comment>
<keyword evidence="7 8" id="KW-0472">Membrane</keyword>
<dbReference type="PANTHER" id="PTHR30472:SF24">
    <property type="entry name" value="FERRIC ENTEROBACTIN TRANSPORT SYSTEM PERMEASE PROTEIN FEPG"/>
    <property type="match status" value="1"/>
</dbReference>
<feature type="transmembrane region" description="Helical" evidence="8">
    <location>
        <begin position="109"/>
        <end position="126"/>
    </location>
</feature>
<comment type="caution">
    <text evidence="9">The sequence shown here is derived from an EMBL/GenBank/DDBJ whole genome shotgun (WGS) entry which is preliminary data.</text>
</comment>
<evidence type="ECO:0000256" key="6">
    <source>
        <dbReference type="ARBA" id="ARBA00022989"/>
    </source>
</evidence>
<dbReference type="SUPFAM" id="SSF81345">
    <property type="entry name" value="ABC transporter involved in vitamin B12 uptake, BtuC"/>
    <property type="match status" value="1"/>
</dbReference>
<evidence type="ECO:0000256" key="1">
    <source>
        <dbReference type="ARBA" id="ARBA00004651"/>
    </source>
</evidence>
<feature type="transmembrane region" description="Helical" evidence="8">
    <location>
        <begin position="288"/>
        <end position="305"/>
    </location>
</feature>
<feature type="transmembrane region" description="Helical" evidence="8">
    <location>
        <begin position="78"/>
        <end position="97"/>
    </location>
</feature>
<gene>
    <name evidence="9" type="ORF">SAMN04488518_109227</name>
</gene>
<feature type="transmembrane region" description="Helical" evidence="8">
    <location>
        <begin position="158"/>
        <end position="179"/>
    </location>
</feature>
<protein>
    <submittedName>
        <fullName evidence="9">Iron complex transport system permease protein</fullName>
    </submittedName>
</protein>
<dbReference type="EMBL" id="FOSK01000009">
    <property type="protein sequence ID" value="SFK81825.1"/>
    <property type="molecule type" value="Genomic_DNA"/>
</dbReference>
<dbReference type="CDD" id="cd06550">
    <property type="entry name" value="TM_ABC_iron-siderophores_like"/>
    <property type="match status" value="1"/>
</dbReference>
<organism evidence="9 10">
    <name type="scientific">Pseudovibrio ascidiaceicola</name>
    <dbReference type="NCBI Taxonomy" id="285279"/>
    <lineage>
        <taxon>Bacteria</taxon>
        <taxon>Pseudomonadati</taxon>
        <taxon>Pseudomonadota</taxon>
        <taxon>Alphaproteobacteria</taxon>
        <taxon>Hyphomicrobiales</taxon>
        <taxon>Stappiaceae</taxon>
        <taxon>Pseudovibrio</taxon>
    </lineage>
</organism>
<dbReference type="InterPro" id="IPR037294">
    <property type="entry name" value="ABC_BtuC-like"/>
</dbReference>
<keyword evidence="3" id="KW-0813">Transport</keyword>
<keyword evidence="5 8" id="KW-0812">Transmembrane</keyword>
<feature type="transmembrane region" description="Helical" evidence="8">
    <location>
        <begin position="248"/>
        <end position="276"/>
    </location>
</feature>
<dbReference type="PANTHER" id="PTHR30472">
    <property type="entry name" value="FERRIC ENTEROBACTIN TRANSPORT SYSTEM PERMEASE PROTEIN"/>
    <property type="match status" value="1"/>
</dbReference>
<keyword evidence="4" id="KW-1003">Cell membrane</keyword>
<evidence type="ECO:0000256" key="5">
    <source>
        <dbReference type="ARBA" id="ARBA00022692"/>
    </source>
</evidence>
<evidence type="ECO:0000256" key="7">
    <source>
        <dbReference type="ARBA" id="ARBA00023136"/>
    </source>
</evidence>
<comment type="subcellular location">
    <subcellularLocation>
        <location evidence="1">Cell membrane</location>
        <topology evidence="1">Multi-pass membrane protein</topology>
    </subcellularLocation>
</comment>
<keyword evidence="10" id="KW-1185">Reference proteome</keyword>
<dbReference type="RefSeq" id="WP_093521495.1">
    <property type="nucleotide sequence ID" value="NZ_FOSK01000009.1"/>
</dbReference>
<proteinExistence type="inferred from homology"/>
<feature type="transmembrane region" description="Helical" evidence="8">
    <location>
        <begin position="317"/>
        <end position="338"/>
    </location>
</feature>
<accession>A0A1I4CLN4</accession>
<evidence type="ECO:0000256" key="8">
    <source>
        <dbReference type="SAM" id="Phobius"/>
    </source>
</evidence>
<keyword evidence="6 8" id="KW-1133">Transmembrane helix</keyword>
<dbReference type="Pfam" id="PF01032">
    <property type="entry name" value="FecCD"/>
    <property type="match status" value="1"/>
</dbReference>
<evidence type="ECO:0000256" key="3">
    <source>
        <dbReference type="ARBA" id="ARBA00022448"/>
    </source>
</evidence>
<feature type="transmembrane region" description="Helical" evidence="8">
    <location>
        <begin position="207"/>
        <end position="228"/>
    </location>
</feature>
<sequence>MKLLGHHLVVPLPGGALLMRKRSAVVGAVLLVLSLVALFAAHWLGAYPISANRIVPLFFSGEGGVDQLILLDVRMPRILVGVFVGGLMGMSGAIFQALMRNPLASPDVLGFNAGAAFGALLTIFLFGSAAYVFWGAVAGGVLTALLVVALSWHRGLDLFRLIMVGIGIGFTLLACADFLMSQLDIQRASDMAKWLVGSLGQVQREDIAPVAIAFVVLGALGVVLQYFLDRLAFDEDLAAGLGLKVNGLRLLLVAVAVVMTATAVAVAGPIPFVAFVSGPIARQLSRTPSSALILAAGIGILVTLLSDTAARTLVAAFQMPTGVFTALIGAPYLIWLLARQAKRNLI</sequence>
<feature type="transmembrane region" description="Helical" evidence="8">
    <location>
        <begin position="131"/>
        <end position="152"/>
    </location>
</feature>
<dbReference type="Proteomes" id="UP000199598">
    <property type="component" value="Unassembled WGS sequence"/>
</dbReference>
<evidence type="ECO:0000313" key="10">
    <source>
        <dbReference type="Proteomes" id="UP000199598"/>
    </source>
</evidence>
<dbReference type="Gene3D" id="1.10.3470.10">
    <property type="entry name" value="ABC transporter involved in vitamin B12 uptake, BtuC"/>
    <property type="match status" value="1"/>
</dbReference>
<reference evidence="9 10" key="1">
    <citation type="submission" date="2016-10" db="EMBL/GenBank/DDBJ databases">
        <authorList>
            <person name="Varghese N."/>
            <person name="Submissions S."/>
        </authorList>
    </citation>
    <scope>NUCLEOTIDE SEQUENCE [LARGE SCALE GENOMIC DNA]</scope>
    <source>
        <strain evidence="9 10">DSM 16392</strain>
    </source>
</reference>
<name>A0A1I4CLN4_9HYPH</name>